<keyword evidence="1" id="KW-0378">Hydrolase</keyword>
<dbReference type="AlphaFoldDB" id="A0A396BV26"/>
<dbReference type="GO" id="GO:0006260">
    <property type="term" value="P:DNA replication"/>
    <property type="evidence" value="ECO:0007669"/>
    <property type="project" value="UniProtKB-KW"/>
</dbReference>
<proteinExistence type="inferred from homology"/>
<dbReference type="Proteomes" id="UP000266644">
    <property type="component" value="Unassembled WGS sequence"/>
</dbReference>
<accession>A0A396BV26</accession>
<dbReference type="InterPro" id="IPR004843">
    <property type="entry name" value="Calcineurin-like_PHP"/>
</dbReference>
<keyword evidence="1" id="KW-0540">Nuclease</keyword>
<dbReference type="GO" id="GO:0006310">
    <property type="term" value="P:DNA recombination"/>
    <property type="evidence" value="ECO:0007669"/>
    <property type="project" value="UniProtKB-KW"/>
</dbReference>
<evidence type="ECO:0000313" key="2">
    <source>
        <dbReference type="EMBL" id="RHH08050.1"/>
    </source>
</evidence>
<organism evidence="2 3">
    <name type="scientific">Bacteroides fragilis</name>
    <dbReference type="NCBI Taxonomy" id="817"/>
    <lineage>
        <taxon>Bacteria</taxon>
        <taxon>Pseudomonadati</taxon>
        <taxon>Bacteroidota</taxon>
        <taxon>Bacteroidia</taxon>
        <taxon>Bacteroidales</taxon>
        <taxon>Bacteroidaceae</taxon>
        <taxon>Bacteroides</taxon>
    </lineage>
</organism>
<comment type="similarity">
    <text evidence="1">Belongs to the SbcD family.</text>
</comment>
<dbReference type="Gene3D" id="3.60.21.10">
    <property type="match status" value="1"/>
</dbReference>
<dbReference type="InterPro" id="IPR004593">
    <property type="entry name" value="SbcD"/>
</dbReference>
<evidence type="ECO:0000256" key="1">
    <source>
        <dbReference type="RuleBase" id="RU363069"/>
    </source>
</evidence>
<evidence type="ECO:0000313" key="3">
    <source>
        <dbReference type="Proteomes" id="UP000266644"/>
    </source>
</evidence>
<comment type="caution">
    <text evidence="2">The sequence shown here is derived from an EMBL/GenBank/DDBJ whole genome shotgun (WGS) entry which is preliminary data.</text>
</comment>
<name>A0A396BV26_BACFG</name>
<sequence>MKIIHTADWHLGQTFFEYDRKGEHTLFLTWFREQVKVHEVNVLFTAGDLFDIPNLSAELQRQYYTFFKEVTAKNFALQIIIIAGNHDSEAQLEVLNSLLVSMDVTVWGIVKRTEEGNIDFDHLIVPLGKREYCLVVPYLRQEDYPESDAYAEGVQVMYRELFDTLPMPDKSKLFIVMWYLQAMCSKILEKNRAERTIIGRLECFSPEVFDEEIAYTALGNLHCTQRVSRHENVRYAGAPLPMLFAEKITKKVY</sequence>
<keyword evidence="1" id="KW-0255">Endonuclease</keyword>
<comment type="subunit">
    <text evidence="1">Heterodimer of SbcC and SbcD.</text>
</comment>
<reference evidence="2 3" key="1">
    <citation type="submission" date="2018-08" db="EMBL/GenBank/DDBJ databases">
        <title>A genome reference for cultivated species of the human gut microbiota.</title>
        <authorList>
            <person name="Zou Y."/>
            <person name="Xue W."/>
            <person name="Luo G."/>
        </authorList>
    </citation>
    <scope>NUCLEOTIDE SEQUENCE [LARGE SCALE GENOMIC DNA]</scope>
    <source>
        <strain evidence="2 3">AM18-6</strain>
    </source>
</reference>
<dbReference type="InterPro" id="IPR050535">
    <property type="entry name" value="DNA_Repair-Maintenance_Comp"/>
</dbReference>
<dbReference type="RefSeq" id="WP_005807733.1">
    <property type="nucleotide sequence ID" value="NZ_CP119603.1"/>
</dbReference>
<dbReference type="PANTHER" id="PTHR30337">
    <property type="entry name" value="COMPONENT OF ATP-DEPENDENT DSDNA EXONUCLEASE"/>
    <property type="match status" value="1"/>
</dbReference>
<dbReference type="SUPFAM" id="SSF56300">
    <property type="entry name" value="Metallo-dependent phosphatases"/>
    <property type="match status" value="1"/>
</dbReference>
<keyword evidence="1 2" id="KW-0269">Exonuclease</keyword>
<dbReference type="GO" id="GO:0004519">
    <property type="term" value="F:endonuclease activity"/>
    <property type="evidence" value="ECO:0007669"/>
    <property type="project" value="UniProtKB-KW"/>
</dbReference>
<keyword evidence="1" id="KW-0235">DNA replication</keyword>
<comment type="function">
    <text evidence="1">SbcCD cleaves DNA hairpin structures. These structures can inhibit DNA replication and are intermediates in certain DNA recombination reactions. The complex acts as a 3'-&gt;5' double strand exonuclease that can open hairpins. It also has a 5' single-strand endonuclease activity.</text>
</comment>
<dbReference type="GO" id="GO:0008408">
    <property type="term" value="F:3'-5' exonuclease activity"/>
    <property type="evidence" value="ECO:0007669"/>
    <property type="project" value="InterPro"/>
</dbReference>
<dbReference type="PANTHER" id="PTHR30337:SF0">
    <property type="entry name" value="NUCLEASE SBCCD SUBUNIT D"/>
    <property type="match status" value="1"/>
</dbReference>
<dbReference type="NCBIfam" id="TIGR00619">
    <property type="entry name" value="sbcd"/>
    <property type="match status" value="1"/>
</dbReference>
<dbReference type="EMBL" id="QRJE01000031">
    <property type="protein sequence ID" value="RHH08050.1"/>
    <property type="molecule type" value="Genomic_DNA"/>
</dbReference>
<protein>
    <recommendedName>
        <fullName evidence="1">Nuclease SbcCD subunit D</fullName>
    </recommendedName>
</protein>
<dbReference type="Pfam" id="PF00149">
    <property type="entry name" value="Metallophos"/>
    <property type="match status" value="1"/>
</dbReference>
<keyword evidence="1" id="KW-0233">DNA recombination</keyword>
<dbReference type="InterPro" id="IPR029052">
    <property type="entry name" value="Metallo-depent_PP-like"/>
</dbReference>
<gene>
    <name evidence="1 2" type="primary">sbcD</name>
    <name evidence="2" type="ORF">DW228_17910</name>
</gene>